<dbReference type="KEGG" id="dpe:6593993"/>
<dbReference type="OMA" id="RRDCDHI"/>
<proteinExistence type="predicted"/>
<dbReference type="HOGENOM" id="CLU_1887873_0_0_1"/>
<reference evidence="1 2" key="1">
    <citation type="journal article" date="2007" name="Nature">
        <title>Evolution of genes and genomes on the Drosophila phylogeny.</title>
        <authorList>
            <consortium name="Drosophila 12 Genomes Consortium"/>
            <person name="Clark A.G."/>
            <person name="Eisen M.B."/>
            <person name="Smith D.R."/>
            <person name="Bergman C.M."/>
            <person name="Oliver B."/>
            <person name="Markow T.A."/>
            <person name="Kaufman T.C."/>
            <person name="Kellis M."/>
            <person name="Gelbart W."/>
            <person name="Iyer V.N."/>
            <person name="Pollard D.A."/>
            <person name="Sackton T.B."/>
            <person name="Larracuente A.M."/>
            <person name="Singh N.D."/>
            <person name="Abad J.P."/>
            <person name="Abt D.N."/>
            <person name="Adryan B."/>
            <person name="Aguade M."/>
            <person name="Akashi H."/>
            <person name="Anderson W.W."/>
            <person name="Aquadro C.F."/>
            <person name="Ardell D.H."/>
            <person name="Arguello R."/>
            <person name="Artieri C.G."/>
            <person name="Barbash D.A."/>
            <person name="Barker D."/>
            <person name="Barsanti P."/>
            <person name="Batterham P."/>
            <person name="Batzoglou S."/>
            <person name="Begun D."/>
            <person name="Bhutkar A."/>
            <person name="Blanco E."/>
            <person name="Bosak S.A."/>
            <person name="Bradley R.K."/>
            <person name="Brand A.D."/>
            <person name="Brent M.R."/>
            <person name="Brooks A.N."/>
            <person name="Brown R.H."/>
            <person name="Butlin R.K."/>
            <person name="Caggese C."/>
            <person name="Calvi B.R."/>
            <person name="Bernardo de Carvalho A."/>
            <person name="Caspi A."/>
            <person name="Castrezana S."/>
            <person name="Celniker S.E."/>
            <person name="Chang J.L."/>
            <person name="Chapple C."/>
            <person name="Chatterji S."/>
            <person name="Chinwalla A."/>
            <person name="Civetta A."/>
            <person name="Clifton S.W."/>
            <person name="Comeron J.M."/>
            <person name="Costello J.C."/>
            <person name="Coyne J.A."/>
            <person name="Daub J."/>
            <person name="David R.G."/>
            <person name="Delcher A.L."/>
            <person name="Delehaunty K."/>
            <person name="Do C.B."/>
            <person name="Ebling H."/>
            <person name="Edwards K."/>
            <person name="Eickbush T."/>
            <person name="Evans J.D."/>
            <person name="Filipski A."/>
            <person name="Findeiss S."/>
            <person name="Freyhult E."/>
            <person name="Fulton L."/>
            <person name="Fulton R."/>
            <person name="Garcia A.C."/>
            <person name="Gardiner A."/>
            <person name="Garfield D.A."/>
            <person name="Garvin B.E."/>
            <person name="Gibson G."/>
            <person name="Gilbert D."/>
            <person name="Gnerre S."/>
            <person name="Godfrey J."/>
            <person name="Good R."/>
            <person name="Gotea V."/>
            <person name="Gravely B."/>
            <person name="Greenberg A.J."/>
            <person name="Griffiths-Jones S."/>
            <person name="Gross S."/>
            <person name="Guigo R."/>
            <person name="Gustafson E.A."/>
            <person name="Haerty W."/>
            <person name="Hahn M.W."/>
            <person name="Halligan D.L."/>
            <person name="Halpern A.L."/>
            <person name="Halter G.M."/>
            <person name="Han M.V."/>
            <person name="Heger A."/>
            <person name="Hillier L."/>
            <person name="Hinrichs A.S."/>
            <person name="Holmes I."/>
            <person name="Hoskins R.A."/>
            <person name="Hubisz M.J."/>
            <person name="Hultmark D."/>
            <person name="Huntley M.A."/>
            <person name="Jaffe D.B."/>
            <person name="Jagadeeshan S."/>
            <person name="Jeck W.R."/>
            <person name="Johnson J."/>
            <person name="Jones C.D."/>
            <person name="Jordan W.C."/>
            <person name="Karpen G.H."/>
            <person name="Kataoka E."/>
            <person name="Keightley P.D."/>
            <person name="Kheradpour P."/>
            <person name="Kirkness E.F."/>
            <person name="Koerich L.B."/>
            <person name="Kristiansen K."/>
            <person name="Kudrna D."/>
            <person name="Kulathinal R.J."/>
            <person name="Kumar S."/>
            <person name="Kwok R."/>
            <person name="Lander E."/>
            <person name="Langley C.H."/>
            <person name="Lapoint R."/>
            <person name="Lazzaro B.P."/>
            <person name="Lee S.J."/>
            <person name="Levesque L."/>
            <person name="Li R."/>
            <person name="Lin C.F."/>
            <person name="Lin M.F."/>
            <person name="Lindblad-Toh K."/>
            <person name="Llopart A."/>
            <person name="Long M."/>
            <person name="Low L."/>
            <person name="Lozovsky E."/>
            <person name="Lu J."/>
            <person name="Luo M."/>
            <person name="Machado C.A."/>
            <person name="Makalowski W."/>
            <person name="Marzo M."/>
            <person name="Matsuda M."/>
            <person name="Matzkin L."/>
            <person name="McAllister B."/>
            <person name="McBride C.S."/>
            <person name="McKernan B."/>
            <person name="McKernan K."/>
            <person name="Mendez-Lago M."/>
            <person name="Minx P."/>
            <person name="Mollenhauer M.U."/>
            <person name="Montooth K."/>
            <person name="Mount S.M."/>
            <person name="Mu X."/>
            <person name="Myers E."/>
            <person name="Negre B."/>
            <person name="Newfeld S."/>
            <person name="Nielsen R."/>
            <person name="Noor M.A."/>
            <person name="O'Grady P."/>
            <person name="Pachter L."/>
            <person name="Papaceit M."/>
            <person name="Parisi M.J."/>
            <person name="Parisi M."/>
            <person name="Parts L."/>
            <person name="Pedersen J.S."/>
            <person name="Pesole G."/>
            <person name="Phillippy A.M."/>
            <person name="Ponting C.P."/>
            <person name="Pop M."/>
            <person name="Porcelli D."/>
            <person name="Powell J.R."/>
            <person name="Prohaska S."/>
            <person name="Pruitt K."/>
            <person name="Puig M."/>
            <person name="Quesneville H."/>
            <person name="Ram K.R."/>
            <person name="Rand D."/>
            <person name="Rasmussen M.D."/>
            <person name="Reed L.K."/>
            <person name="Reenan R."/>
            <person name="Reily A."/>
            <person name="Remington K.A."/>
            <person name="Rieger T.T."/>
            <person name="Ritchie M.G."/>
            <person name="Robin C."/>
            <person name="Rogers Y.H."/>
            <person name="Rohde C."/>
            <person name="Rozas J."/>
            <person name="Rubenfield M.J."/>
            <person name="Ruiz A."/>
            <person name="Russo S."/>
            <person name="Salzberg S.L."/>
            <person name="Sanchez-Gracia A."/>
            <person name="Saranga D.J."/>
            <person name="Sato H."/>
            <person name="Schaeffer S.W."/>
            <person name="Schatz M.C."/>
            <person name="Schlenke T."/>
            <person name="Schwartz R."/>
            <person name="Segarra C."/>
            <person name="Singh R.S."/>
            <person name="Sirot L."/>
            <person name="Sirota M."/>
            <person name="Sisneros N.B."/>
            <person name="Smith C.D."/>
            <person name="Smith T.F."/>
            <person name="Spieth J."/>
            <person name="Stage D.E."/>
            <person name="Stark A."/>
            <person name="Stephan W."/>
            <person name="Strausberg R.L."/>
            <person name="Strempel S."/>
            <person name="Sturgill D."/>
            <person name="Sutton G."/>
            <person name="Sutton G.G."/>
            <person name="Tao W."/>
            <person name="Teichmann S."/>
            <person name="Tobari Y.N."/>
            <person name="Tomimura Y."/>
            <person name="Tsolas J.M."/>
            <person name="Valente V.L."/>
            <person name="Venter E."/>
            <person name="Venter J.C."/>
            <person name="Vicario S."/>
            <person name="Vieira F.G."/>
            <person name="Vilella A.J."/>
            <person name="Villasante A."/>
            <person name="Walenz B."/>
            <person name="Wang J."/>
            <person name="Wasserman M."/>
            <person name="Watts T."/>
            <person name="Wilson D."/>
            <person name="Wilson R.K."/>
            <person name="Wing R.A."/>
            <person name="Wolfner M.F."/>
            <person name="Wong A."/>
            <person name="Wong G.K."/>
            <person name="Wu C.I."/>
            <person name="Wu G."/>
            <person name="Yamamoto D."/>
            <person name="Yang H.P."/>
            <person name="Yang S.P."/>
            <person name="Yorke J.A."/>
            <person name="Yoshida K."/>
            <person name="Zdobnov E."/>
            <person name="Zhang P."/>
            <person name="Zhang Y."/>
            <person name="Zimin A.V."/>
            <person name="Baldwin J."/>
            <person name="Abdouelleil A."/>
            <person name="Abdulkadir J."/>
            <person name="Abebe A."/>
            <person name="Abera B."/>
            <person name="Abreu J."/>
            <person name="Acer S.C."/>
            <person name="Aftuck L."/>
            <person name="Alexander A."/>
            <person name="An P."/>
            <person name="Anderson E."/>
            <person name="Anderson S."/>
            <person name="Arachi H."/>
            <person name="Azer M."/>
            <person name="Bachantsang P."/>
            <person name="Barry A."/>
            <person name="Bayul T."/>
            <person name="Berlin A."/>
            <person name="Bessette D."/>
            <person name="Bloom T."/>
            <person name="Blye J."/>
            <person name="Boguslavskiy L."/>
            <person name="Bonnet C."/>
            <person name="Boukhgalter B."/>
            <person name="Bourzgui I."/>
            <person name="Brown A."/>
            <person name="Cahill P."/>
            <person name="Channer S."/>
            <person name="Cheshatsang Y."/>
            <person name="Chuda L."/>
            <person name="Citroen M."/>
            <person name="Collymore A."/>
            <person name="Cooke P."/>
            <person name="Costello M."/>
            <person name="D'Aco K."/>
            <person name="Daza R."/>
            <person name="De Haan G."/>
            <person name="DeGray S."/>
            <person name="DeMaso C."/>
            <person name="Dhargay N."/>
            <person name="Dooley K."/>
            <person name="Dooley E."/>
            <person name="Doricent M."/>
            <person name="Dorje P."/>
            <person name="Dorjee K."/>
            <person name="Dupes A."/>
            <person name="Elong R."/>
            <person name="Falk J."/>
            <person name="Farina A."/>
            <person name="Faro S."/>
            <person name="Ferguson D."/>
            <person name="Fisher S."/>
            <person name="Foley C.D."/>
            <person name="Franke A."/>
            <person name="Friedrich D."/>
            <person name="Gadbois L."/>
            <person name="Gearin G."/>
            <person name="Gearin C.R."/>
            <person name="Giannoukos G."/>
            <person name="Goode T."/>
            <person name="Graham J."/>
            <person name="Grandbois E."/>
            <person name="Grewal S."/>
            <person name="Gyaltsen K."/>
            <person name="Hafez N."/>
            <person name="Hagos B."/>
            <person name="Hall J."/>
            <person name="Henson C."/>
            <person name="Hollinger A."/>
            <person name="Honan T."/>
            <person name="Huard M.D."/>
            <person name="Hughes L."/>
            <person name="Hurhula B."/>
            <person name="Husby M.E."/>
            <person name="Kamat A."/>
            <person name="Kanga B."/>
            <person name="Kashin S."/>
            <person name="Khazanovich D."/>
            <person name="Kisner P."/>
            <person name="Lance K."/>
            <person name="Lara M."/>
            <person name="Lee W."/>
            <person name="Lennon N."/>
            <person name="Letendre F."/>
            <person name="LeVine R."/>
            <person name="Lipovsky A."/>
            <person name="Liu X."/>
            <person name="Liu J."/>
            <person name="Liu S."/>
            <person name="Lokyitsang T."/>
            <person name="Lokyitsang Y."/>
            <person name="Lubonja R."/>
            <person name="Lui A."/>
            <person name="MacDonald P."/>
            <person name="Magnisalis V."/>
            <person name="Maru K."/>
            <person name="Matthews C."/>
            <person name="McCusker W."/>
            <person name="McDonough S."/>
            <person name="Mehta T."/>
            <person name="Meldrim J."/>
            <person name="Meneus L."/>
            <person name="Mihai O."/>
            <person name="Mihalev A."/>
            <person name="Mihova T."/>
            <person name="Mittelman R."/>
            <person name="Mlenga V."/>
            <person name="Montmayeur A."/>
            <person name="Mulrain L."/>
            <person name="Navidi A."/>
            <person name="Naylor J."/>
            <person name="Negash T."/>
            <person name="Nguyen T."/>
            <person name="Nguyen N."/>
            <person name="Nicol R."/>
            <person name="Norbu C."/>
            <person name="Norbu N."/>
            <person name="Novod N."/>
            <person name="O'Neill B."/>
            <person name="Osman S."/>
            <person name="Markiewicz E."/>
            <person name="Oyono O.L."/>
            <person name="Patti C."/>
            <person name="Phunkhang P."/>
            <person name="Pierre F."/>
            <person name="Priest M."/>
            <person name="Raghuraman S."/>
            <person name="Rege F."/>
            <person name="Reyes R."/>
            <person name="Rise C."/>
            <person name="Rogov P."/>
            <person name="Ross K."/>
            <person name="Ryan E."/>
            <person name="Settipalli S."/>
            <person name="Shea T."/>
            <person name="Sherpa N."/>
            <person name="Shi L."/>
            <person name="Shih D."/>
            <person name="Sparrow T."/>
            <person name="Spaulding J."/>
            <person name="Stalker J."/>
            <person name="Stange-Thomann N."/>
            <person name="Stavropoulos S."/>
            <person name="Stone C."/>
            <person name="Strader C."/>
            <person name="Tesfaye S."/>
            <person name="Thomson T."/>
            <person name="Thoulutsang Y."/>
            <person name="Thoulutsang D."/>
            <person name="Topham K."/>
            <person name="Topping I."/>
            <person name="Tsamla T."/>
            <person name="Vassiliev H."/>
            <person name="Vo A."/>
            <person name="Wangchuk T."/>
            <person name="Wangdi T."/>
            <person name="Weiand M."/>
            <person name="Wilkinson J."/>
            <person name="Wilson A."/>
            <person name="Yadav S."/>
            <person name="Young G."/>
            <person name="Yu Q."/>
            <person name="Zembek L."/>
            <person name="Zhong D."/>
            <person name="Zimmer A."/>
            <person name="Zwirko Z."/>
            <person name="Jaffe D.B."/>
            <person name="Alvarez P."/>
            <person name="Brockman W."/>
            <person name="Butler J."/>
            <person name="Chin C."/>
            <person name="Gnerre S."/>
            <person name="Grabherr M."/>
            <person name="Kleber M."/>
            <person name="Mauceli E."/>
            <person name="MacCallum I."/>
        </authorList>
    </citation>
    <scope>NUCLEOTIDE SEQUENCE [LARGE SCALE GENOMIC DNA]</scope>
    <source>
        <strain evidence="2">MSH-3 / Tucson 14011-0111.49</strain>
    </source>
</reference>
<accession>B4GKR5</accession>
<sequence>MIIPEVDMLAVSKNSRVQRAASAGYVLPGLKLVDYGGLDRVDRYYNDCQDYRDYYRDPYNKIHKPERFRHYQGKCGIRLDKSLNDLMLPPVWRVERKPIVYPIEYGIQMDMDKSYRTLLTGTHSATTHTAFKR</sequence>
<dbReference type="STRING" id="7234.B4GKR5"/>
<gene>
    <name evidence="1" type="primary">Dper\GL26142</name>
    <name evidence="1" type="ORF">Dper_GL26142</name>
</gene>
<protein>
    <submittedName>
        <fullName evidence="1">GL26142</fullName>
    </submittedName>
</protein>
<dbReference type="AlphaFoldDB" id="B4GKR5"/>
<dbReference type="Proteomes" id="UP000008744">
    <property type="component" value="Unassembled WGS sequence"/>
</dbReference>
<evidence type="ECO:0000313" key="1">
    <source>
        <dbReference type="EMBL" id="EDW37231.1"/>
    </source>
</evidence>
<evidence type="ECO:0000313" key="2">
    <source>
        <dbReference type="Proteomes" id="UP000008744"/>
    </source>
</evidence>
<dbReference type="OrthoDB" id="8181742at2759"/>
<organism evidence="2">
    <name type="scientific">Drosophila persimilis</name>
    <name type="common">Fruit fly</name>
    <dbReference type="NCBI Taxonomy" id="7234"/>
    <lineage>
        <taxon>Eukaryota</taxon>
        <taxon>Metazoa</taxon>
        <taxon>Ecdysozoa</taxon>
        <taxon>Arthropoda</taxon>
        <taxon>Hexapoda</taxon>
        <taxon>Insecta</taxon>
        <taxon>Pterygota</taxon>
        <taxon>Neoptera</taxon>
        <taxon>Endopterygota</taxon>
        <taxon>Diptera</taxon>
        <taxon>Brachycera</taxon>
        <taxon>Muscomorpha</taxon>
        <taxon>Ephydroidea</taxon>
        <taxon>Drosophilidae</taxon>
        <taxon>Drosophila</taxon>
        <taxon>Sophophora</taxon>
    </lineage>
</organism>
<dbReference type="EMBL" id="CH479184">
    <property type="protein sequence ID" value="EDW37231.1"/>
    <property type="molecule type" value="Genomic_DNA"/>
</dbReference>
<dbReference type="eggNOG" id="ENOG502S9UF">
    <property type="taxonomic scope" value="Eukaryota"/>
</dbReference>
<keyword evidence="2" id="KW-1185">Reference proteome</keyword>
<dbReference type="PhylomeDB" id="B4GKR5"/>
<name>B4GKR5_DROPE</name>